<dbReference type="eggNOG" id="ENOG5032ZDS">
    <property type="taxonomic scope" value="Bacteria"/>
</dbReference>
<keyword evidence="2" id="KW-1185">Reference proteome</keyword>
<dbReference type="RefSeq" id="WP_012611076.1">
    <property type="nucleotide sequence ID" value="NC_011768.1"/>
</dbReference>
<reference evidence="1 2" key="1">
    <citation type="journal article" date="2012" name="Environ. Microbiol.">
        <title>The genome sequence of Desulfatibacillum alkenivorans AK-01: a blueprint for anaerobic alkane oxidation.</title>
        <authorList>
            <person name="Callaghan A.V."/>
            <person name="Morris B.E."/>
            <person name="Pereira I.A."/>
            <person name="McInerney M.J."/>
            <person name="Austin R.N."/>
            <person name="Groves J.T."/>
            <person name="Kukor J.J."/>
            <person name="Suflita J.M."/>
            <person name="Young L.Y."/>
            <person name="Zylstra G.J."/>
            <person name="Wawrik B."/>
        </authorList>
    </citation>
    <scope>NUCLEOTIDE SEQUENCE [LARGE SCALE GENOMIC DNA]</scope>
    <source>
        <strain evidence="1 2">AK-01</strain>
    </source>
</reference>
<dbReference type="InterPro" id="IPR054211">
    <property type="entry name" value="DUF6918"/>
</dbReference>
<dbReference type="KEGG" id="dal:Dalk_1949"/>
<accession>B8FEW9</accession>
<name>B8FEW9_DESAL</name>
<evidence type="ECO:0000313" key="2">
    <source>
        <dbReference type="Proteomes" id="UP000000739"/>
    </source>
</evidence>
<protein>
    <submittedName>
        <fullName evidence="1">Uncharacterized protein</fullName>
    </submittedName>
</protein>
<gene>
    <name evidence="1" type="ordered locus">Dalk_1949</name>
</gene>
<sequence>MGVLYDVMLNDEIHTQVVSDYMALISNQVQRTSGPSGMVIKTAYKALKGVKPGYIEEVVEILLPSFMTVLDGHYEEYNENGAKAPFHVWIEGRSPAVADQLLEITDEVIQHADKKVVVKVYKGVRKIAKKHVTAAIPDMAAVTMKYMD</sequence>
<dbReference type="EMBL" id="CP001322">
    <property type="protein sequence ID" value="ACL03646.1"/>
    <property type="molecule type" value="Genomic_DNA"/>
</dbReference>
<dbReference type="HOGENOM" id="CLU_120382_0_0_7"/>
<dbReference type="Proteomes" id="UP000000739">
    <property type="component" value="Chromosome"/>
</dbReference>
<dbReference type="Pfam" id="PF21893">
    <property type="entry name" value="DUF6918"/>
    <property type="match status" value="1"/>
</dbReference>
<dbReference type="AlphaFoldDB" id="B8FEW9"/>
<organism evidence="1 2">
    <name type="scientific">Desulfatibacillum aliphaticivorans</name>
    <dbReference type="NCBI Taxonomy" id="218208"/>
    <lineage>
        <taxon>Bacteria</taxon>
        <taxon>Pseudomonadati</taxon>
        <taxon>Thermodesulfobacteriota</taxon>
        <taxon>Desulfobacteria</taxon>
        <taxon>Desulfobacterales</taxon>
        <taxon>Desulfatibacillaceae</taxon>
        <taxon>Desulfatibacillum</taxon>
    </lineage>
</organism>
<evidence type="ECO:0000313" key="1">
    <source>
        <dbReference type="EMBL" id="ACL03646.1"/>
    </source>
</evidence>
<proteinExistence type="predicted"/>